<proteinExistence type="predicted"/>
<keyword evidence="1" id="KW-0472">Membrane</keyword>
<feature type="non-terminal residue" evidence="3">
    <location>
        <position position="70"/>
    </location>
</feature>
<gene>
    <name evidence="3" type="ORF">T229_00345</name>
</gene>
<sequence length="70" mass="8311">MVPDPRIERKKIYPLDFLLLIVFLSTLSGNTSWYEIEDYAEEYEEELKSLYELLTGHQLTHTKPSYDTLN</sequence>
<keyword evidence="1" id="KW-1133">Transmembrane helix</keyword>
<dbReference type="Proteomes" id="UP000018872">
    <property type="component" value="Unassembled WGS sequence"/>
</dbReference>
<dbReference type="AlphaFoldDB" id="W2CHG6"/>
<name>W2CHG6_9BACT</name>
<evidence type="ECO:0000259" key="2">
    <source>
        <dbReference type="Pfam" id="PF13808"/>
    </source>
</evidence>
<dbReference type="EMBL" id="AYYC01000084">
    <property type="protein sequence ID" value="ETK06560.1"/>
    <property type="molecule type" value="Genomic_DNA"/>
</dbReference>
<dbReference type="InterPro" id="IPR032806">
    <property type="entry name" value="YbfD_N"/>
</dbReference>
<dbReference type="Pfam" id="PF13808">
    <property type="entry name" value="DDE_Tnp_1_assoc"/>
    <property type="match status" value="1"/>
</dbReference>
<evidence type="ECO:0000313" key="3">
    <source>
        <dbReference type="EMBL" id="ETK06560.1"/>
    </source>
</evidence>
<accession>W2CHG6</accession>
<protein>
    <recommendedName>
        <fullName evidence="2">H repeat-associated protein N-terminal domain-containing protein</fullName>
    </recommendedName>
</protein>
<keyword evidence="1" id="KW-0812">Transmembrane</keyword>
<feature type="domain" description="H repeat-associated protein N-terminal" evidence="2">
    <location>
        <begin position="2"/>
        <end position="70"/>
    </location>
</feature>
<evidence type="ECO:0000313" key="4">
    <source>
        <dbReference type="Proteomes" id="UP000018872"/>
    </source>
</evidence>
<comment type="caution">
    <text evidence="3">The sequence shown here is derived from an EMBL/GenBank/DDBJ whole genome shotgun (WGS) entry which is preliminary data.</text>
</comment>
<organism evidence="3 4">
    <name type="scientific">Tannerella sp. oral taxon BU063 isolate Cell 5</name>
    <dbReference type="NCBI Taxonomy" id="1410950"/>
    <lineage>
        <taxon>Bacteria</taxon>
        <taxon>Pseudomonadati</taxon>
        <taxon>Bacteroidota</taxon>
        <taxon>Bacteroidia</taxon>
        <taxon>Bacteroidales</taxon>
        <taxon>Tannerellaceae</taxon>
        <taxon>Tannerella</taxon>
    </lineage>
</organism>
<evidence type="ECO:0000256" key="1">
    <source>
        <dbReference type="SAM" id="Phobius"/>
    </source>
</evidence>
<reference evidence="3 4" key="1">
    <citation type="submission" date="2013-11" db="EMBL/GenBank/DDBJ databases">
        <title>Single cell genomics of uncultured Tannerella BU063 (oral taxon 286).</title>
        <authorList>
            <person name="Beall C.J."/>
            <person name="Campbell A.G."/>
            <person name="Griffen A.L."/>
            <person name="Podar M."/>
            <person name="Leys E.J."/>
        </authorList>
    </citation>
    <scope>NUCLEOTIDE SEQUENCE [LARGE SCALE GENOMIC DNA]</scope>
    <source>
        <strain evidence="3">Cell 5</strain>
    </source>
</reference>
<feature type="transmembrane region" description="Helical" evidence="1">
    <location>
        <begin position="12"/>
        <end position="34"/>
    </location>
</feature>